<reference evidence="1" key="1">
    <citation type="submission" date="2025-08" db="UniProtKB">
        <authorList>
            <consortium name="Ensembl"/>
        </authorList>
    </citation>
    <scope>IDENTIFICATION</scope>
</reference>
<dbReference type="GeneTree" id="ENSGT00950000183754"/>
<dbReference type="Proteomes" id="UP000675900">
    <property type="component" value="Unassembled WGS sequence"/>
</dbReference>
<evidence type="ECO:0008006" key="3">
    <source>
        <dbReference type="Google" id="ProtNLM"/>
    </source>
</evidence>
<proteinExistence type="predicted"/>
<sequence length="33" mass="3846">ELENQYSPSRWVIRLGAEEALRTYSQIGDEVHV</sequence>
<keyword evidence="2" id="KW-1185">Reference proteome</keyword>
<evidence type="ECO:0000313" key="1">
    <source>
        <dbReference type="Ensembl" id="ENSPTIP00000007204.1"/>
    </source>
</evidence>
<reference evidence="1" key="2">
    <citation type="submission" date="2025-09" db="UniProtKB">
        <authorList>
            <consortium name="Ensembl"/>
        </authorList>
    </citation>
    <scope>IDENTIFICATION</scope>
</reference>
<organism evidence="1 2">
    <name type="scientific">Panthera tigris altaica</name>
    <name type="common">Siberian tiger</name>
    <dbReference type="NCBI Taxonomy" id="74533"/>
    <lineage>
        <taxon>Eukaryota</taxon>
        <taxon>Metazoa</taxon>
        <taxon>Chordata</taxon>
        <taxon>Craniata</taxon>
        <taxon>Vertebrata</taxon>
        <taxon>Euteleostomi</taxon>
        <taxon>Mammalia</taxon>
        <taxon>Eutheria</taxon>
        <taxon>Laurasiatheria</taxon>
        <taxon>Carnivora</taxon>
        <taxon>Feliformia</taxon>
        <taxon>Felidae</taxon>
        <taxon>Pantherinae</taxon>
        <taxon>Panthera</taxon>
    </lineage>
</organism>
<protein>
    <recommendedName>
        <fullName evidence="3">Arylformamidase</fullName>
    </recommendedName>
</protein>
<name>A0A8C9JWC9_PANTA</name>
<accession>A0A8C9JWC9</accession>
<dbReference type="Ensembl" id="ENSPTIT00000011042.1">
    <property type="protein sequence ID" value="ENSPTIP00000007204.1"/>
    <property type="gene ID" value="ENSPTIG00000008910.1"/>
</dbReference>
<evidence type="ECO:0000313" key="2">
    <source>
        <dbReference type="Proteomes" id="UP000675900"/>
    </source>
</evidence>
<dbReference type="AlphaFoldDB" id="A0A8C9JWC9"/>